<dbReference type="SUPFAM" id="SSF53756">
    <property type="entry name" value="UDP-Glycosyltransferase/glycogen phosphorylase"/>
    <property type="match status" value="1"/>
</dbReference>
<dbReference type="InterPro" id="IPR028098">
    <property type="entry name" value="Glyco_trans_4-like_N"/>
</dbReference>
<evidence type="ECO:0000259" key="1">
    <source>
        <dbReference type="Pfam" id="PF13579"/>
    </source>
</evidence>
<gene>
    <name evidence="2" type="ORF">JYU14_00360</name>
</gene>
<proteinExistence type="predicted"/>
<feature type="domain" description="Glycosyltransferase subfamily 4-like N-terminal" evidence="1">
    <location>
        <begin position="20"/>
        <end position="182"/>
    </location>
</feature>
<keyword evidence="3" id="KW-1185">Reference proteome</keyword>
<dbReference type="Gene3D" id="3.40.50.2000">
    <property type="entry name" value="Glycogen Phosphorylase B"/>
    <property type="match status" value="2"/>
</dbReference>
<name>A0ABS3ASQ0_9BACT</name>
<dbReference type="Pfam" id="PF13692">
    <property type="entry name" value="Glyco_trans_1_4"/>
    <property type="match status" value="1"/>
</dbReference>
<dbReference type="Proteomes" id="UP000722121">
    <property type="component" value="Unassembled WGS sequence"/>
</dbReference>
<sequence length="375" mass="42295">MRIAYAYNEILPKRAAHDVYLFHNVLSLAEAGFDVGLLLGRGGMGDSDLFCHYGVGEEPRLSIHRLPILRKNKIFSLSWNGVFHYFTQRFVVKKRPERLILSVLKQGAYHFQRRVSGVKYVYEAHQIAWYPGDSLREKKEAIEFEKKVFENADLVTVTTAALRSILLAEPYALKTRVEIVPLAVHAQPLPNVLMSEEALRVMYVGQLYAGQGVELLLEALKRVPGVVLDLVGGKENEVDAFKKQAKVLEIADRVVFHGFCSPHLLPSVVERADAFVAPFEKSGRMPYVAHTKLLEYAEWGRPVVASDLPVVQEHFPEGKGALLFSPGDPEALAACLVRLQDAQVRQKLQREAACYAGQFSWKKRANRYKDLLQNL</sequence>
<evidence type="ECO:0000313" key="3">
    <source>
        <dbReference type="Proteomes" id="UP000722121"/>
    </source>
</evidence>
<dbReference type="Pfam" id="PF13579">
    <property type="entry name" value="Glyco_trans_4_4"/>
    <property type="match status" value="1"/>
</dbReference>
<accession>A0ABS3ASQ0</accession>
<dbReference type="EMBL" id="JAFITR010000004">
    <property type="protein sequence ID" value="MBN4066524.1"/>
    <property type="molecule type" value="Genomic_DNA"/>
</dbReference>
<protein>
    <submittedName>
        <fullName evidence="2">Glycosyltransferase family 4 protein</fullName>
    </submittedName>
</protein>
<evidence type="ECO:0000313" key="2">
    <source>
        <dbReference type="EMBL" id="MBN4066524.1"/>
    </source>
</evidence>
<reference evidence="2 3" key="1">
    <citation type="submission" date="2021-02" db="EMBL/GenBank/DDBJ databases">
        <title>Activity-based single-cell genomes from oceanic crustal fluid captures similar information to metagenomic and metatranscriptomic surveys with orders of magnitude less sampling.</title>
        <authorList>
            <person name="D'Angelo T.S."/>
            <person name="Orcutt B.N."/>
        </authorList>
    </citation>
    <scope>NUCLEOTIDE SEQUENCE [LARGE SCALE GENOMIC DNA]</scope>
    <source>
        <strain evidence="2">AH-315-G07</strain>
    </source>
</reference>
<organism evidence="2 3">
    <name type="scientific">Simkania negevensis</name>
    <dbReference type="NCBI Taxonomy" id="83561"/>
    <lineage>
        <taxon>Bacteria</taxon>
        <taxon>Pseudomonadati</taxon>
        <taxon>Chlamydiota</taxon>
        <taxon>Chlamydiia</taxon>
        <taxon>Parachlamydiales</taxon>
        <taxon>Simkaniaceae</taxon>
        <taxon>Simkania</taxon>
    </lineage>
</organism>
<comment type="caution">
    <text evidence="2">The sequence shown here is derived from an EMBL/GenBank/DDBJ whole genome shotgun (WGS) entry which is preliminary data.</text>
</comment>
<dbReference type="CDD" id="cd03801">
    <property type="entry name" value="GT4_PimA-like"/>
    <property type="match status" value="1"/>
</dbReference>
<dbReference type="PANTHER" id="PTHR12526">
    <property type="entry name" value="GLYCOSYLTRANSFERASE"/>
    <property type="match status" value="1"/>
</dbReference>